<dbReference type="Pfam" id="PF04542">
    <property type="entry name" value="Sigma70_r2"/>
    <property type="match status" value="1"/>
</dbReference>
<dbReference type="PRINTS" id="PR00046">
    <property type="entry name" value="SIGMA70FCT"/>
</dbReference>
<evidence type="ECO:0000256" key="3">
    <source>
        <dbReference type="ARBA" id="ARBA00023125"/>
    </source>
</evidence>
<dbReference type="NCBIfam" id="TIGR02980">
    <property type="entry name" value="SigBFG"/>
    <property type="match status" value="1"/>
</dbReference>
<keyword evidence="4" id="KW-0804">Transcription</keyword>
<evidence type="ECO:0000313" key="9">
    <source>
        <dbReference type="Proteomes" id="UP001500751"/>
    </source>
</evidence>
<dbReference type="Pfam" id="PF04539">
    <property type="entry name" value="Sigma70_r3"/>
    <property type="match status" value="1"/>
</dbReference>
<feature type="domain" description="RNA polymerase sigma-70 region 3" evidence="5">
    <location>
        <begin position="121"/>
        <end position="189"/>
    </location>
</feature>
<accession>A0ABP5H3D6</accession>
<feature type="domain" description="RNA polymerase sigma-70 region 2" evidence="6">
    <location>
        <begin position="41"/>
        <end position="107"/>
    </location>
</feature>
<reference evidence="9" key="1">
    <citation type="journal article" date="2019" name="Int. J. Syst. Evol. Microbiol.">
        <title>The Global Catalogue of Microorganisms (GCM) 10K type strain sequencing project: providing services to taxonomists for standard genome sequencing and annotation.</title>
        <authorList>
            <consortium name="The Broad Institute Genomics Platform"/>
            <consortium name="The Broad Institute Genome Sequencing Center for Infectious Disease"/>
            <person name="Wu L."/>
            <person name="Ma J."/>
        </authorList>
    </citation>
    <scope>NUCLEOTIDE SEQUENCE [LARGE SCALE GENOMIC DNA]</scope>
    <source>
        <strain evidence="9">JCM 16014</strain>
    </source>
</reference>
<dbReference type="InterPro" id="IPR007624">
    <property type="entry name" value="RNA_pol_sigma70_r3"/>
</dbReference>
<dbReference type="InterPro" id="IPR007627">
    <property type="entry name" value="RNA_pol_sigma70_r2"/>
</dbReference>
<keyword evidence="1" id="KW-0805">Transcription regulation</keyword>
<gene>
    <name evidence="8" type="ORF">GCM10009839_89210</name>
</gene>
<evidence type="ECO:0008006" key="10">
    <source>
        <dbReference type="Google" id="ProtNLM"/>
    </source>
</evidence>
<dbReference type="Pfam" id="PF04545">
    <property type="entry name" value="Sigma70_r4"/>
    <property type="match status" value="1"/>
</dbReference>
<evidence type="ECO:0000259" key="6">
    <source>
        <dbReference type="Pfam" id="PF04542"/>
    </source>
</evidence>
<dbReference type="Gene3D" id="1.20.120.1810">
    <property type="match status" value="1"/>
</dbReference>
<dbReference type="Gene3D" id="1.20.140.160">
    <property type="match status" value="1"/>
</dbReference>
<dbReference type="SUPFAM" id="SSF88659">
    <property type="entry name" value="Sigma3 and sigma4 domains of RNA polymerase sigma factors"/>
    <property type="match status" value="2"/>
</dbReference>
<keyword evidence="2" id="KW-0731">Sigma factor</keyword>
<dbReference type="SUPFAM" id="SSF88946">
    <property type="entry name" value="Sigma2 domain of RNA polymerase sigma factors"/>
    <property type="match status" value="1"/>
</dbReference>
<organism evidence="8 9">
    <name type="scientific">Catenulispora yoronensis</name>
    <dbReference type="NCBI Taxonomy" id="450799"/>
    <lineage>
        <taxon>Bacteria</taxon>
        <taxon>Bacillati</taxon>
        <taxon>Actinomycetota</taxon>
        <taxon>Actinomycetes</taxon>
        <taxon>Catenulisporales</taxon>
        <taxon>Catenulisporaceae</taxon>
        <taxon>Catenulispora</taxon>
    </lineage>
</organism>
<dbReference type="PANTHER" id="PTHR30385:SF4">
    <property type="entry name" value="RNA POLYMERASE SIGMA-E FACTOR"/>
    <property type="match status" value="1"/>
</dbReference>
<proteinExistence type="predicted"/>
<comment type="caution">
    <text evidence="8">The sequence shown here is derived from an EMBL/GenBank/DDBJ whole genome shotgun (WGS) entry which is preliminary data.</text>
</comment>
<evidence type="ECO:0000256" key="1">
    <source>
        <dbReference type="ARBA" id="ARBA00023015"/>
    </source>
</evidence>
<dbReference type="InterPro" id="IPR013325">
    <property type="entry name" value="RNA_pol_sigma_r2"/>
</dbReference>
<dbReference type="InterPro" id="IPR013324">
    <property type="entry name" value="RNA_pol_sigma_r3/r4-like"/>
</dbReference>
<name>A0ABP5H3D6_9ACTN</name>
<keyword evidence="3" id="KW-0238">DNA-binding</keyword>
<dbReference type="EMBL" id="BAAAQN010000094">
    <property type="protein sequence ID" value="GAA2063956.1"/>
    <property type="molecule type" value="Genomic_DNA"/>
</dbReference>
<dbReference type="RefSeq" id="WP_344671833.1">
    <property type="nucleotide sequence ID" value="NZ_BAAAQN010000094.1"/>
</dbReference>
<dbReference type="InterPro" id="IPR014284">
    <property type="entry name" value="RNA_pol_sigma-70_dom"/>
</dbReference>
<evidence type="ECO:0000256" key="4">
    <source>
        <dbReference type="ARBA" id="ARBA00023163"/>
    </source>
</evidence>
<dbReference type="NCBIfam" id="TIGR02937">
    <property type="entry name" value="sigma70-ECF"/>
    <property type="match status" value="1"/>
</dbReference>
<dbReference type="InterPro" id="IPR014322">
    <property type="entry name" value="RNA_pol_sigma-B/F/G"/>
</dbReference>
<dbReference type="Proteomes" id="UP001500751">
    <property type="component" value="Unassembled WGS sequence"/>
</dbReference>
<evidence type="ECO:0000256" key="2">
    <source>
        <dbReference type="ARBA" id="ARBA00023082"/>
    </source>
</evidence>
<sequence length="260" mass="29316">MEFPEDRDHERAEARAALFRLRALPADHPEYEALRDHVIGEYMAYARFVARRFRQRGEPPQDLEQVAYLGLVKAVDNFDPAYGTTFLTYATPIITGEIKRHFRDTTWDLHVPRRMQELSALVRGAQEELTQRLGAAPSAEDVAFFLDLPLDEVVEAYEAVAAYHTASLDVPIALADGDGTTLGELIGDEDPALGLVVDREALKPLLERLTAREKRILLMRYFRNMSQAEIGAELGVSQMQVSRLLSQILERLRQRLGAVG</sequence>
<dbReference type="CDD" id="cd06171">
    <property type="entry name" value="Sigma70_r4"/>
    <property type="match status" value="1"/>
</dbReference>
<evidence type="ECO:0000259" key="7">
    <source>
        <dbReference type="Pfam" id="PF04545"/>
    </source>
</evidence>
<dbReference type="InterPro" id="IPR000943">
    <property type="entry name" value="RNA_pol_sigma70"/>
</dbReference>
<feature type="domain" description="RNA polymerase sigma-70 region 4" evidence="7">
    <location>
        <begin position="205"/>
        <end position="254"/>
    </location>
</feature>
<keyword evidence="9" id="KW-1185">Reference proteome</keyword>
<dbReference type="PANTHER" id="PTHR30385">
    <property type="entry name" value="SIGMA FACTOR F FLAGELLAR"/>
    <property type="match status" value="1"/>
</dbReference>
<evidence type="ECO:0000259" key="5">
    <source>
        <dbReference type="Pfam" id="PF04539"/>
    </source>
</evidence>
<protein>
    <recommendedName>
        <fullName evidence="10">RNA polymerase sigma-B factor</fullName>
    </recommendedName>
</protein>
<dbReference type="InterPro" id="IPR007630">
    <property type="entry name" value="RNA_pol_sigma70_r4"/>
</dbReference>
<evidence type="ECO:0000313" key="8">
    <source>
        <dbReference type="EMBL" id="GAA2063956.1"/>
    </source>
</evidence>